<reference evidence="9" key="1">
    <citation type="journal article" date="2019" name="Int. J. Syst. Evol. Microbiol.">
        <title>The Global Catalogue of Microorganisms (GCM) 10K type strain sequencing project: providing services to taxonomists for standard genome sequencing and annotation.</title>
        <authorList>
            <consortium name="The Broad Institute Genomics Platform"/>
            <consortium name="The Broad Institute Genome Sequencing Center for Infectious Disease"/>
            <person name="Wu L."/>
            <person name="Ma J."/>
        </authorList>
    </citation>
    <scope>NUCLEOTIDE SEQUENCE [LARGE SCALE GENOMIC DNA]</scope>
    <source>
        <strain evidence="9">ZS-35-S2</strain>
    </source>
</reference>
<comment type="similarity">
    <text evidence="2">Belongs to the Tim44 family.</text>
</comment>
<evidence type="ECO:0000256" key="3">
    <source>
        <dbReference type="ARBA" id="ARBA00022946"/>
    </source>
</evidence>
<dbReference type="NCBIfam" id="NF033779">
    <property type="entry name" value="Tim44_TimA_adap"/>
    <property type="match status" value="1"/>
</dbReference>
<evidence type="ECO:0000256" key="1">
    <source>
        <dbReference type="ARBA" id="ARBA00004370"/>
    </source>
</evidence>
<name>A0ABW5CPX2_9HYPH</name>
<dbReference type="Proteomes" id="UP001597371">
    <property type="component" value="Unassembled WGS sequence"/>
</dbReference>
<keyword evidence="4 6" id="KW-0472">Membrane</keyword>
<feature type="transmembrane region" description="Helical" evidence="6">
    <location>
        <begin position="6"/>
        <end position="23"/>
    </location>
</feature>
<evidence type="ECO:0000313" key="9">
    <source>
        <dbReference type="Proteomes" id="UP001597371"/>
    </source>
</evidence>
<dbReference type="SUPFAM" id="SSF54427">
    <property type="entry name" value="NTF2-like"/>
    <property type="match status" value="1"/>
</dbReference>
<feature type="region of interest" description="Disordered" evidence="5">
    <location>
        <begin position="30"/>
        <end position="67"/>
    </location>
</feature>
<evidence type="ECO:0000256" key="5">
    <source>
        <dbReference type="SAM" id="MobiDB-lite"/>
    </source>
</evidence>
<dbReference type="InterPro" id="IPR032710">
    <property type="entry name" value="NTF2-like_dom_sf"/>
</dbReference>
<keyword evidence="3" id="KW-0809">Transit peptide</keyword>
<keyword evidence="6" id="KW-1133">Transmembrane helix</keyword>
<feature type="compositionally biased region" description="Basic and acidic residues" evidence="5">
    <location>
        <begin position="30"/>
        <end position="43"/>
    </location>
</feature>
<protein>
    <submittedName>
        <fullName evidence="8">Tim44/TimA family putative adaptor protein</fullName>
    </submittedName>
</protein>
<dbReference type="PANTHER" id="PTHR10721:SF1">
    <property type="entry name" value="MITOCHONDRIAL IMPORT INNER MEMBRANE TRANSLOCASE SUBUNIT TIM44"/>
    <property type="match status" value="1"/>
</dbReference>
<dbReference type="Gene3D" id="3.10.450.240">
    <property type="match status" value="1"/>
</dbReference>
<dbReference type="SMART" id="SM00978">
    <property type="entry name" value="Tim44"/>
    <property type="match status" value="1"/>
</dbReference>
<organism evidence="8 9">
    <name type="scientific">Aureimonas populi</name>
    <dbReference type="NCBI Taxonomy" id="1701758"/>
    <lineage>
        <taxon>Bacteria</taxon>
        <taxon>Pseudomonadati</taxon>
        <taxon>Pseudomonadota</taxon>
        <taxon>Alphaproteobacteria</taxon>
        <taxon>Hyphomicrobiales</taxon>
        <taxon>Aurantimonadaceae</taxon>
        <taxon>Aureimonas</taxon>
    </lineage>
</organism>
<evidence type="ECO:0000256" key="4">
    <source>
        <dbReference type="ARBA" id="ARBA00023136"/>
    </source>
</evidence>
<evidence type="ECO:0000313" key="8">
    <source>
        <dbReference type="EMBL" id="MFD2239169.1"/>
    </source>
</evidence>
<evidence type="ECO:0000256" key="2">
    <source>
        <dbReference type="ARBA" id="ARBA00009597"/>
    </source>
</evidence>
<evidence type="ECO:0000259" key="7">
    <source>
        <dbReference type="SMART" id="SM00978"/>
    </source>
</evidence>
<evidence type="ECO:0000256" key="6">
    <source>
        <dbReference type="SAM" id="Phobius"/>
    </source>
</evidence>
<comment type="caution">
    <text evidence="8">The sequence shown here is derived from an EMBL/GenBank/DDBJ whole genome shotgun (WGS) entry which is preliminary data.</text>
</comment>
<accession>A0ABW5CPX2</accession>
<sequence>MSFGTIFFIVVAAVVLFQLYNVLGRRTGNERQPFDPYSRREEAPPAGGNVVTLPNRRVNSGEEGERPRYEGIDKLAEPGTPLNAGLRAIRDADQTFDAQDFVEGAKVAYEMVVTAFADGDRAVLKNLLSPEVYQGFEAAITAREERGERMQSSFVGIDDARLVGAELKDREAFVTVRVVSQLISAVLKPDGTVVDGDPETVVEVRDIWTFARDTRSRDPNWKLVETESEDD</sequence>
<dbReference type="RefSeq" id="WP_209738687.1">
    <property type="nucleotide sequence ID" value="NZ_CP072611.1"/>
</dbReference>
<dbReference type="InterPro" id="IPR039544">
    <property type="entry name" value="Tim44-like"/>
</dbReference>
<feature type="domain" description="Tim44-like" evidence="7">
    <location>
        <begin position="82"/>
        <end position="228"/>
    </location>
</feature>
<dbReference type="InterPro" id="IPR007379">
    <property type="entry name" value="Tim44-like_dom"/>
</dbReference>
<dbReference type="PIRSF" id="PIRSF031890">
    <property type="entry name" value="UCP031890_transporter_Tim44"/>
    <property type="match status" value="1"/>
</dbReference>
<dbReference type="Pfam" id="PF04280">
    <property type="entry name" value="Tim44"/>
    <property type="match status" value="1"/>
</dbReference>
<dbReference type="PANTHER" id="PTHR10721">
    <property type="entry name" value="MITOCHONDRIAL IMPORT INNER MEMBRANE TRANSLOCASE SUBUNIT TIM44"/>
    <property type="match status" value="1"/>
</dbReference>
<dbReference type="InterPro" id="IPR016985">
    <property type="entry name" value="UCP031890_Tim44-rel"/>
</dbReference>
<dbReference type="EMBL" id="JBHUIJ010000027">
    <property type="protein sequence ID" value="MFD2239169.1"/>
    <property type="molecule type" value="Genomic_DNA"/>
</dbReference>
<proteinExistence type="inferred from homology"/>
<gene>
    <name evidence="8" type="ORF">ACFSKQ_17095</name>
</gene>
<keyword evidence="6" id="KW-0812">Transmembrane</keyword>
<keyword evidence="9" id="KW-1185">Reference proteome</keyword>
<comment type="subcellular location">
    <subcellularLocation>
        <location evidence="1">Membrane</location>
    </subcellularLocation>
</comment>